<sequence>MVTSQLAEFLPDSIPVLMVDDDESVLQVSRLVLRTYRFQGRPLELLECHSAAAARELLAQRDDIALLLLDVVMESDNAGLELVGYIREQLQNHHIRIVLRTGQAGLASERSVIDEYEINDYLSKADATAQRLKVVLTTALRGYRDIIAAQQATRRADQASKASVAKSRFLAHMSHEIRTPLNGLIGIIGLLQQTALSSEQATMVQDAQYAADAVLAIVNDVLDLGKIEAGKLELNPQPFSPQEMLRRVQSVFFANCDKKGLALSYRIDPEECPQLVADSDRLQQILLNFVSNAVKFTPSGGKISVTGHYCADQQRLRLVVEDTGIGIAAEQLERLFEAYEQASAQVAGQFGGTGLGLNLCRYLAELMGGRAWAESSVGQGSRFSVEVPVTEAHTVETVQESQAVSLAGLTIGICEDDATSRTVLERMLSKQGATVLSYEHGQALLDAALWSQANILLLDCHMPVLDGFATTQALRQLGCKLPIVALTAGVSDDERELCYRAGFDDIVAKPVKWPELFAHVQSRVTTP</sequence>
<dbReference type="Gene3D" id="1.10.287.130">
    <property type="match status" value="1"/>
</dbReference>
<keyword evidence="9" id="KW-1185">Reference proteome</keyword>
<dbReference type="SUPFAM" id="SSF52172">
    <property type="entry name" value="CheY-like"/>
    <property type="match status" value="2"/>
</dbReference>
<dbReference type="GO" id="GO:0000155">
    <property type="term" value="F:phosphorelay sensor kinase activity"/>
    <property type="evidence" value="ECO:0007669"/>
    <property type="project" value="InterPro"/>
</dbReference>
<evidence type="ECO:0000259" key="7">
    <source>
        <dbReference type="PROSITE" id="PS50110"/>
    </source>
</evidence>
<dbReference type="InterPro" id="IPR004358">
    <property type="entry name" value="Sig_transdc_His_kin-like_C"/>
</dbReference>
<dbReference type="EMBL" id="CP022530">
    <property type="protein sequence ID" value="ASP39689.1"/>
    <property type="molecule type" value="Genomic_DNA"/>
</dbReference>
<dbReference type="InterPro" id="IPR001789">
    <property type="entry name" value="Sig_transdc_resp-reg_receiver"/>
</dbReference>
<dbReference type="SUPFAM" id="SSF47384">
    <property type="entry name" value="Homodimeric domain of signal transducing histidine kinase"/>
    <property type="match status" value="1"/>
</dbReference>
<keyword evidence="4" id="KW-0902">Two-component regulatory system</keyword>
<dbReference type="PRINTS" id="PR00344">
    <property type="entry name" value="BCTRLSENSOR"/>
</dbReference>
<evidence type="ECO:0000256" key="1">
    <source>
        <dbReference type="ARBA" id="ARBA00000085"/>
    </source>
</evidence>
<dbReference type="Pfam" id="PF00512">
    <property type="entry name" value="HisKA"/>
    <property type="match status" value="1"/>
</dbReference>
<dbReference type="OrthoDB" id="9787688at2"/>
<dbReference type="KEGG" id="bsan:CHH28_13845"/>
<dbReference type="CDD" id="cd17546">
    <property type="entry name" value="REC_hyHK_CKI1_RcsC-like"/>
    <property type="match status" value="1"/>
</dbReference>
<comment type="catalytic activity">
    <reaction evidence="1">
        <text>ATP + protein L-histidine = ADP + protein N-phospho-L-histidine.</text>
        <dbReference type="EC" id="2.7.13.3"/>
    </reaction>
</comment>
<feature type="domain" description="Response regulatory" evidence="7">
    <location>
        <begin position="15"/>
        <end position="139"/>
    </location>
</feature>
<dbReference type="PANTHER" id="PTHR45339">
    <property type="entry name" value="HYBRID SIGNAL TRANSDUCTION HISTIDINE KINASE J"/>
    <property type="match status" value="1"/>
</dbReference>
<dbReference type="AlphaFoldDB" id="A0A222FLP6"/>
<dbReference type="PROSITE" id="PS50109">
    <property type="entry name" value="HIS_KIN"/>
    <property type="match status" value="1"/>
</dbReference>
<dbReference type="InterPro" id="IPR036097">
    <property type="entry name" value="HisK_dim/P_sf"/>
</dbReference>
<evidence type="ECO:0000256" key="2">
    <source>
        <dbReference type="ARBA" id="ARBA00012438"/>
    </source>
</evidence>
<dbReference type="Pfam" id="PF02518">
    <property type="entry name" value="HATPase_c"/>
    <property type="match status" value="1"/>
</dbReference>
<proteinExistence type="predicted"/>
<keyword evidence="3 5" id="KW-0597">Phosphoprotein</keyword>
<dbReference type="InterPro" id="IPR005467">
    <property type="entry name" value="His_kinase_dom"/>
</dbReference>
<feature type="modified residue" description="4-aspartylphosphate" evidence="5">
    <location>
        <position position="70"/>
    </location>
</feature>
<evidence type="ECO:0000256" key="4">
    <source>
        <dbReference type="ARBA" id="ARBA00023012"/>
    </source>
</evidence>
<name>A0A222FLP6_9GAMM</name>
<evidence type="ECO:0000259" key="6">
    <source>
        <dbReference type="PROSITE" id="PS50109"/>
    </source>
</evidence>
<dbReference type="InterPro" id="IPR003661">
    <property type="entry name" value="HisK_dim/P_dom"/>
</dbReference>
<dbReference type="EC" id="2.7.13.3" evidence="2"/>
<dbReference type="Proteomes" id="UP000202440">
    <property type="component" value="Chromosome"/>
</dbReference>
<dbReference type="Gene3D" id="3.30.565.10">
    <property type="entry name" value="Histidine kinase-like ATPase, C-terminal domain"/>
    <property type="match status" value="1"/>
</dbReference>
<dbReference type="SUPFAM" id="SSF55874">
    <property type="entry name" value="ATPase domain of HSP90 chaperone/DNA topoisomerase II/histidine kinase"/>
    <property type="match status" value="1"/>
</dbReference>
<dbReference type="InterPro" id="IPR036890">
    <property type="entry name" value="HATPase_C_sf"/>
</dbReference>
<protein>
    <recommendedName>
        <fullName evidence="2">histidine kinase</fullName>
        <ecNumber evidence="2">2.7.13.3</ecNumber>
    </recommendedName>
</protein>
<dbReference type="PROSITE" id="PS50110">
    <property type="entry name" value="RESPONSE_REGULATORY"/>
    <property type="match status" value="2"/>
</dbReference>
<accession>A0A222FLP6</accession>
<evidence type="ECO:0000256" key="3">
    <source>
        <dbReference type="ARBA" id="ARBA00022553"/>
    </source>
</evidence>
<evidence type="ECO:0000256" key="5">
    <source>
        <dbReference type="PROSITE-ProRule" id="PRU00169"/>
    </source>
</evidence>
<dbReference type="SMART" id="SM00387">
    <property type="entry name" value="HATPase_c"/>
    <property type="match status" value="1"/>
</dbReference>
<dbReference type="InterPro" id="IPR003594">
    <property type="entry name" value="HATPase_dom"/>
</dbReference>
<evidence type="ECO:0000313" key="8">
    <source>
        <dbReference type="EMBL" id="ASP39689.1"/>
    </source>
</evidence>
<dbReference type="SMART" id="SM00388">
    <property type="entry name" value="HisKA"/>
    <property type="match status" value="1"/>
</dbReference>
<dbReference type="RefSeq" id="WP_094060864.1">
    <property type="nucleotide sequence ID" value="NZ_CP022530.1"/>
</dbReference>
<dbReference type="Pfam" id="PF00072">
    <property type="entry name" value="Response_reg"/>
    <property type="match status" value="2"/>
</dbReference>
<feature type="domain" description="Histidine kinase" evidence="6">
    <location>
        <begin position="172"/>
        <end position="391"/>
    </location>
</feature>
<gene>
    <name evidence="8" type="ORF">CHH28_13845</name>
</gene>
<dbReference type="InterPro" id="IPR011006">
    <property type="entry name" value="CheY-like_superfamily"/>
</dbReference>
<dbReference type="PANTHER" id="PTHR45339:SF1">
    <property type="entry name" value="HYBRID SIGNAL TRANSDUCTION HISTIDINE KINASE J"/>
    <property type="match status" value="1"/>
</dbReference>
<evidence type="ECO:0000313" key="9">
    <source>
        <dbReference type="Proteomes" id="UP000202440"/>
    </source>
</evidence>
<dbReference type="CDD" id="cd00082">
    <property type="entry name" value="HisKA"/>
    <property type="match status" value="1"/>
</dbReference>
<organism evidence="8 9">
    <name type="scientific">Bacterioplanes sanyensis</name>
    <dbReference type="NCBI Taxonomy" id="1249553"/>
    <lineage>
        <taxon>Bacteria</taxon>
        <taxon>Pseudomonadati</taxon>
        <taxon>Pseudomonadota</taxon>
        <taxon>Gammaproteobacteria</taxon>
        <taxon>Oceanospirillales</taxon>
        <taxon>Oceanospirillaceae</taxon>
        <taxon>Bacterioplanes</taxon>
    </lineage>
</organism>
<dbReference type="FunFam" id="3.30.565.10:FF:000010">
    <property type="entry name" value="Sensor histidine kinase RcsC"/>
    <property type="match status" value="1"/>
</dbReference>
<dbReference type="CDD" id="cd16922">
    <property type="entry name" value="HATPase_EvgS-ArcB-TorS-like"/>
    <property type="match status" value="1"/>
</dbReference>
<dbReference type="Gene3D" id="3.40.50.2300">
    <property type="match status" value="2"/>
</dbReference>
<dbReference type="SMART" id="SM00448">
    <property type="entry name" value="REC"/>
    <property type="match status" value="2"/>
</dbReference>
<feature type="domain" description="Response regulatory" evidence="7">
    <location>
        <begin position="410"/>
        <end position="524"/>
    </location>
</feature>
<feature type="modified residue" description="4-aspartylphosphate" evidence="5">
    <location>
        <position position="459"/>
    </location>
</feature>
<reference evidence="8 9" key="1">
    <citation type="submission" date="2017-07" db="EMBL/GenBank/DDBJ databases">
        <title>Annotated genome sequence of Bacterioplanes sanyensis isolated from Red Sea.</title>
        <authorList>
            <person name="Rehman Z.U."/>
        </authorList>
    </citation>
    <scope>NUCLEOTIDE SEQUENCE [LARGE SCALE GENOMIC DNA]</scope>
    <source>
        <strain evidence="8 9">NV9</strain>
    </source>
</reference>